<protein>
    <submittedName>
        <fullName evidence="2">Uncharacterized protein</fullName>
    </submittedName>
</protein>
<dbReference type="EMBL" id="JAUEPN010000002">
    <property type="protein sequence ID" value="KAK3299392.1"/>
    <property type="molecule type" value="Genomic_DNA"/>
</dbReference>
<evidence type="ECO:0000256" key="1">
    <source>
        <dbReference type="SAM" id="MobiDB-lite"/>
    </source>
</evidence>
<reference evidence="2" key="1">
    <citation type="journal article" date="2023" name="Mol. Phylogenet. Evol.">
        <title>Genome-scale phylogeny and comparative genomics of the fungal order Sordariales.</title>
        <authorList>
            <person name="Hensen N."/>
            <person name="Bonometti L."/>
            <person name="Westerberg I."/>
            <person name="Brannstrom I.O."/>
            <person name="Guillou S."/>
            <person name="Cros-Aarteil S."/>
            <person name="Calhoun S."/>
            <person name="Haridas S."/>
            <person name="Kuo A."/>
            <person name="Mondo S."/>
            <person name="Pangilinan J."/>
            <person name="Riley R."/>
            <person name="LaButti K."/>
            <person name="Andreopoulos B."/>
            <person name="Lipzen A."/>
            <person name="Chen C."/>
            <person name="Yan M."/>
            <person name="Daum C."/>
            <person name="Ng V."/>
            <person name="Clum A."/>
            <person name="Steindorff A."/>
            <person name="Ohm R.A."/>
            <person name="Martin F."/>
            <person name="Silar P."/>
            <person name="Natvig D.O."/>
            <person name="Lalanne C."/>
            <person name="Gautier V."/>
            <person name="Ament-Velasquez S.L."/>
            <person name="Kruys A."/>
            <person name="Hutchinson M.I."/>
            <person name="Powell A.J."/>
            <person name="Barry K."/>
            <person name="Miller A.N."/>
            <person name="Grigoriev I.V."/>
            <person name="Debuchy R."/>
            <person name="Gladieux P."/>
            <person name="Hiltunen Thoren M."/>
            <person name="Johannesson H."/>
        </authorList>
    </citation>
    <scope>NUCLEOTIDE SEQUENCE</scope>
    <source>
        <strain evidence="2">CBS 168.71</strain>
    </source>
</reference>
<feature type="compositionally biased region" description="Low complexity" evidence="1">
    <location>
        <begin position="207"/>
        <end position="216"/>
    </location>
</feature>
<dbReference type="GeneID" id="87846017"/>
<dbReference type="RefSeq" id="XP_062662906.1">
    <property type="nucleotide sequence ID" value="XM_062809069.1"/>
</dbReference>
<name>A0AAE0HMP7_9PEZI</name>
<evidence type="ECO:0000313" key="3">
    <source>
        <dbReference type="Proteomes" id="UP001278766"/>
    </source>
</evidence>
<sequence length="228" mass="25812">MGGKTWSRKEELVYWLELIPHSPKRLGHDLAANEEKAWNWVAQRMTKSMGSSARRKYTPLCVFEHYFQNTYLGRFSPNIGKLHLRYYRREQASKKKKEKERVMAEELEEARSDSSMTDASGDAEPPIKVDSNGDEQAPIVINCQYPTVPSYHTHAPAPRSTVPSAPASFAPSDFLPPPPPYHFHQFPANHDRLATTETEGDSPFMAQPPASGADDAAAPHRSYSYHHY</sequence>
<feature type="compositionally biased region" description="Low complexity" evidence="1">
    <location>
        <begin position="160"/>
        <end position="173"/>
    </location>
</feature>
<gene>
    <name evidence="2" type="ORF">B0H64DRAFT_99265</name>
</gene>
<accession>A0AAE0HMP7</accession>
<proteinExistence type="predicted"/>
<feature type="region of interest" description="Disordered" evidence="1">
    <location>
        <begin position="152"/>
        <end position="228"/>
    </location>
</feature>
<feature type="compositionally biased region" description="Basic and acidic residues" evidence="1">
    <location>
        <begin position="91"/>
        <end position="112"/>
    </location>
</feature>
<feature type="region of interest" description="Disordered" evidence="1">
    <location>
        <begin position="91"/>
        <end position="134"/>
    </location>
</feature>
<keyword evidence="3" id="KW-1185">Reference proteome</keyword>
<comment type="caution">
    <text evidence="2">The sequence shown here is derived from an EMBL/GenBank/DDBJ whole genome shotgun (WGS) entry which is preliminary data.</text>
</comment>
<dbReference type="Proteomes" id="UP001278766">
    <property type="component" value="Unassembled WGS sequence"/>
</dbReference>
<evidence type="ECO:0000313" key="2">
    <source>
        <dbReference type="EMBL" id="KAK3299392.1"/>
    </source>
</evidence>
<dbReference type="AlphaFoldDB" id="A0AAE0HMP7"/>
<organism evidence="2 3">
    <name type="scientific">Chaetomium fimeti</name>
    <dbReference type="NCBI Taxonomy" id="1854472"/>
    <lineage>
        <taxon>Eukaryota</taxon>
        <taxon>Fungi</taxon>
        <taxon>Dikarya</taxon>
        <taxon>Ascomycota</taxon>
        <taxon>Pezizomycotina</taxon>
        <taxon>Sordariomycetes</taxon>
        <taxon>Sordariomycetidae</taxon>
        <taxon>Sordariales</taxon>
        <taxon>Chaetomiaceae</taxon>
        <taxon>Chaetomium</taxon>
    </lineage>
</organism>
<reference evidence="2" key="2">
    <citation type="submission" date="2023-06" db="EMBL/GenBank/DDBJ databases">
        <authorList>
            <consortium name="Lawrence Berkeley National Laboratory"/>
            <person name="Haridas S."/>
            <person name="Hensen N."/>
            <person name="Bonometti L."/>
            <person name="Westerberg I."/>
            <person name="Brannstrom I.O."/>
            <person name="Guillou S."/>
            <person name="Cros-Aarteil S."/>
            <person name="Calhoun S."/>
            <person name="Kuo A."/>
            <person name="Mondo S."/>
            <person name="Pangilinan J."/>
            <person name="Riley R."/>
            <person name="Labutti K."/>
            <person name="Andreopoulos B."/>
            <person name="Lipzen A."/>
            <person name="Chen C."/>
            <person name="Yanf M."/>
            <person name="Daum C."/>
            <person name="Ng V."/>
            <person name="Clum A."/>
            <person name="Steindorff A."/>
            <person name="Ohm R."/>
            <person name="Martin F."/>
            <person name="Silar P."/>
            <person name="Natvig D."/>
            <person name="Lalanne C."/>
            <person name="Gautier V."/>
            <person name="Ament-Velasquez S.L."/>
            <person name="Kruys A."/>
            <person name="Hutchinson M.I."/>
            <person name="Powell A.J."/>
            <person name="Barry K."/>
            <person name="Miller A.N."/>
            <person name="Grigoriev I.V."/>
            <person name="Debuchy R."/>
            <person name="Gladieux P."/>
            <person name="Thoren M.H."/>
            <person name="Johannesson H."/>
        </authorList>
    </citation>
    <scope>NUCLEOTIDE SEQUENCE</scope>
    <source>
        <strain evidence="2">CBS 168.71</strain>
    </source>
</reference>